<evidence type="ECO:0000256" key="3">
    <source>
        <dbReference type="ARBA" id="ARBA00022801"/>
    </source>
</evidence>
<evidence type="ECO:0000256" key="5">
    <source>
        <dbReference type="PIRSR" id="PIRSR622684-1"/>
    </source>
</evidence>
<keyword evidence="9" id="KW-1185">Reference proteome</keyword>
<dbReference type="InterPro" id="IPR022683">
    <property type="entry name" value="Calpain_III"/>
</dbReference>
<organism evidence="9 10">
    <name type="scientific">Branchiostoma belcheri</name>
    <name type="common">Amphioxus</name>
    <dbReference type="NCBI Taxonomy" id="7741"/>
    <lineage>
        <taxon>Eukaryota</taxon>
        <taxon>Metazoa</taxon>
        <taxon>Chordata</taxon>
        <taxon>Cephalochordata</taxon>
        <taxon>Leptocardii</taxon>
        <taxon>Amphioxiformes</taxon>
        <taxon>Branchiostomatidae</taxon>
        <taxon>Branchiostoma</taxon>
    </lineage>
</organism>
<evidence type="ECO:0000256" key="4">
    <source>
        <dbReference type="ARBA" id="ARBA00022807"/>
    </source>
</evidence>
<dbReference type="InterPro" id="IPR001300">
    <property type="entry name" value="Peptidase_C2_calpain_cat"/>
</dbReference>
<dbReference type="InterPro" id="IPR036213">
    <property type="entry name" value="Calpain_III_sf"/>
</dbReference>
<feature type="compositionally biased region" description="Polar residues" evidence="7">
    <location>
        <begin position="44"/>
        <end position="55"/>
    </location>
</feature>
<dbReference type="PROSITE" id="PS00139">
    <property type="entry name" value="THIOL_PROTEASE_CYS"/>
    <property type="match status" value="1"/>
</dbReference>
<feature type="active site" evidence="5 6">
    <location>
        <position position="431"/>
    </location>
</feature>
<dbReference type="InterPro" id="IPR033883">
    <property type="entry name" value="C2_III"/>
</dbReference>
<keyword evidence="4 6" id="KW-0788">Thiol protease</keyword>
<reference evidence="10" key="1">
    <citation type="submission" date="2025-08" db="UniProtKB">
        <authorList>
            <consortium name="RefSeq"/>
        </authorList>
    </citation>
    <scope>IDENTIFICATION</scope>
    <source>
        <tissue evidence="10">Gonad</tissue>
    </source>
</reference>
<feature type="compositionally biased region" description="Pro residues" evidence="7">
    <location>
        <begin position="140"/>
        <end position="153"/>
    </location>
</feature>
<dbReference type="GO" id="GO:0006508">
    <property type="term" value="P:proteolysis"/>
    <property type="evidence" value="ECO:0007669"/>
    <property type="project" value="UniProtKB-KW"/>
</dbReference>
<dbReference type="SUPFAM" id="SSF49758">
    <property type="entry name" value="Calpain large subunit, middle domain (domain III)"/>
    <property type="match status" value="1"/>
</dbReference>
<feature type="active site" evidence="5 6">
    <location>
        <position position="455"/>
    </location>
</feature>
<dbReference type="Pfam" id="PF00648">
    <property type="entry name" value="Peptidase_C2"/>
    <property type="match status" value="1"/>
</dbReference>
<dbReference type="PANTHER" id="PTHR10183:SF379">
    <property type="entry name" value="CALPAIN-5"/>
    <property type="match status" value="1"/>
</dbReference>
<dbReference type="AlphaFoldDB" id="A0A6P4ZI05"/>
<dbReference type="InterPro" id="IPR038765">
    <property type="entry name" value="Papain-like_cys_pep_sf"/>
</dbReference>
<evidence type="ECO:0000256" key="6">
    <source>
        <dbReference type="PROSITE-ProRule" id="PRU00239"/>
    </source>
</evidence>
<dbReference type="InterPro" id="IPR000169">
    <property type="entry name" value="Pept_cys_AS"/>
</dbReference>
<evidence type="ECO:0000256" key="7">
    <source>
        <dbReference type="SAM" id="MobiDB-lite"/>
    </source>
</evidence>
<feature type="region of interest" description="Disordered" evidence="7">
    <location>
        <begin position="226"/>
        <end position="245"/>
    </location>
</feature>
<dbReference type="SMART" id="SM00230">
    <property type="entry name" value="CysPc"/>
    <property type="match status" value="1"/>
</dbReference>
<evidence type="ECO:0000256" key="2">
    <source>
        <dbReference type="ARBA" id="ARBA00022670"/>
    </source>
</evidence>
<feature type="domain" description="Calpain catalytic" evidence="8">
    <location>
        <begin position="219"/>
        <end position="514"/>
    </location>
</feature>
<dbReference type="Proteomes" id="UP000515135">
    <property type="component" value="Unplaced"/>
</dbReference>
<evidence type="ECO:0000256" key="1">
    <source>
        <dbReference type="ARBA" id="ARBA00007623"/>
    </source>
</evidence>
<keyword evidence="3 6" id="KW-0378">Hydrolase</keyword>
<feature type="region of interest" description="Disordered" evidence="7">
    <location>
        <begin position="1"/>
        <end position="198"/>
    </location>
</feature>
<dbReference type="InterPro" id="IPR022682">
    <property type="entry name" value="Calpain_domain_III"/>
</dbReference>
<dbReference type="CDD" id="cd00214">
    <property type="entry name" value="Calpain_III"/>
    <property type="match status" value="1"/>
</dbReference>
<evidence type="ECO:0000313" key="9">
    <source>
        <dbReference type="Proteomes" id="UP000515135"/>
    </source>
</evidence>
<dbReference type="Pfam" id="PF01067">
    <property type="entry name" value="Calpain_III"/>
    <property type="match status" value="1"/>
</dbReference>
<dbReference type="GO" id="GO:0004198">
    <property type="term" value="F:calcium-dependent cysteine-type endopeptidase activity"/>
    <property type="evidence" value="ECO:0007669"/>
    <property type="project" value="InterPro"/>
</dbReference>
<dbReference type="GO" id="GO:0005737">
    <property type="term" value="C:cytoplasm"/>
    <property type="evidence" value="ECO:0007669"/>
    <property type="project" value="TreeGrafter"/>
</dbReference>
<dbReference type="Gene3D" id="3.90.70.10">
    <property type="entry name" value="Cysteine proteinases"/>
    <property type="match status" value="1"/>
</dbReference>
<accession>A0A6P4ZI05</accession>
<sequence>MGCGASAPPRRDYWAPNAVHGNKPQGRSTVPGGWAPPPPGYAPNQGSVQYVTYQHRNYPPPPQWQHAGIAPPTGPPQGRFGRKPPHVPFPNFVSPRPPRGRKPVDHGDSTFGHRQPQQKLRPPPRRTKDVQLFKPRPSRPRPTPTRPPPSPTRPRPHAGVKPPPDRADSPPVPHRQPEPKPPTPKPPTPKPPTPPPVHVEAATEEMRFAIQSCLDSGIPWDDPDFPATPKSIDHKGKDGKDIEWKRPKEMSDNPRLLVHGVSTDDVKQGTLGDCWFLSACASIARESQLMAKVIPKDQYLWRGEGRYAGVAHFRFWRFGEWEDVYVDDKLPTRWSNLTYARCSDKNEFWLPLIEKAYAKLNGSYSSLDRGQTTVALTDLTGGICERFKTGFQEAAVLYQAMLKAQKRGSFMTCSTHSTFEEGHDSGLVSGHAYTITGVSKIRSSGKTHRLIKIRNPWGRQEWKGAWSDGSPEWQGVSEAVKQRLYHENKDDGEFWMEYDDWSEFYREVTIASLAEHETVRTGPKSKWDVAQEIGEWVKGETAGGSVGYQKTYWKNPQYLFTLSSEDDFDPEEDDEEDRGTCSVLIGLMQENKQFKGKFTHIGFQVYEVSSPDRELKLSKRQLGQSSPVFRTLSYYNTREVTLRIQMDPGTYVIVPTTHEPKIEGPFLLRVLTEKPTQLRELG</sequence>
<dbReference type="PANTHER" id="PTHR10183">
    <property type="entry name" value="CALPAIN"/>
    <property type="match status" value="1"/>
</dbReference>
<evidence type="ECO:0000259" key="8">
    <source>
        <dbReference type="PROSITE" id="PS50203"/>
    </source>
</evidence>
<dbReference type="SUPFAM" id="SSF54001">
    <property type="entry name" value="Cysteine proteinases"/>
    <property type="match status" value="1"/>
</dbReference>
<comment type="similarity">
    <text evidence="1">Belongs to the peptidase C2 family.</text>
</comment>
<evidence type="ECO:0000313" key="10">
    <source>
        <dbReference type="RefSeq" id="XP_019630712.1"/>
    </source>
</evidence>
<dbReference type="FunFam" id="3.90.70.10:FF:000001">
    <property type="entry name" value="Calpain-1 catalytic subunit"/>
    <property type="match status" value="1"/>
</dbReference>
<dbReference type="GeneID" id="109474789"/>
<feature type="compositionally biased region" description="Basic and acidic residues" evidence="7">
    <location>
        <begin position="231"/>
        <end position="245"/>
    </location>
</feature>
<dbReference type="FunFam" id="2.60.120.380:FF:000011">
    <property type="entry name" value="Calpain 12"/>
    <property type="match status" value="1"/>
</dbReference>
<keyword evidence="2 6" id="KW-0645">Protease</keyword>
<dbReference type="SMART" id="SM00720">
    <property type="entry name" value="calpain_III"/>
    <property type="match status" value="1"/>
</dbReference>
<dbReference type="PRINTS" id="PR00704">
    <property type="entry name" value="CALPAIN"/>
</dbReference>
<feature type="compositionally biased region" description="Pro residues" evidence="7">
    <location>
        <begin position="170"/>
        <end position="197"/>
    </location>
</feature>
<proteinExistence type="inferred from homology"/>
<dbReference type="RefSeq" id="XP_019630712.1">
    <property type="nucleotide sequence ID" value="XM_019775153.1"/>
</dbReference>
<dbReference type="CDD" id="cd00044">
    <property type="entry name" value="CysPc"/>
    <property type="match status" value="1"/>
</dbReference>
<gene>
    <name evidence="10" type="primary">LOC109474789</name>
</gene>
<name>A0A6P4ZI05_BRABE</name>
<dbReference type="OrthoDB" id="424753at2759"/>
<dbReference type="KEGG" id="bbel:109474789"/>
<dbReference type="PROSITE" id="PS50203">
    <property type="entry name" value="CALPAIN_CAT"/>
    <property type="match status" value="1"/>
</dbReference>
<feature type="active site" evidence="5 6">
    <location>
        <position position="274"/>
    </location>
</feature>
<dbReference type="InterPro" id="IPR022684">
    <property type="entry name" value="Calpain_cysteine_protease"/>
</dbReference>
<protein>
    <submittedName>
        <fullName evidence="10">Calpain-9-like</fullName>
    </submittedName>
</protein>
<dbReference type="Gene3D" id="2.60.120.380">
    <property type="match status" value="1"/>
</dbReference>